<dbReference type="SUPFAM" id="SSF50891">
    <property type="entry name" value="Cyclophilin-like"/>
    <property type="match status" value="1"/>
</dbReference>
<evidence type="ECO:0000313" key="6">
    <source>
        <dbReference type="Proteomes" id="UP001377567"/>
    </source>
</evidence>
<dbReference type="InterPro" id="IPR002130">
    <property type="entry name" value="Cyclophilin-type_PPIase_dom"/>
</dbReference>
<keyword evidence="3" id="KW-0732">Signal</keyword>
<keyword evidence="6" id="KW-1185">Reference proteome</keyword>
<keyword evidence="2" id="KW-0472">Membrane</keyword>
<accession>A0AAV5RWH9</accession>
<protein>
    <submittedName>
        <fullName evidence="5">Peptidylprolyl isomerase family protein</fullName>
    </submittedName>
</protein>
<dbReference type="InterPro" id="IPR029000">
    <property type="entry name" value="Cyclophilin-like_dom_sf"/>
</dbReference>
<comment type="caution">
    <text evidence="5">The sequence shown here is derived from an EMBL/GenBank/DDBJ whole genome shotgun (WGS) entry which is preliminary data.</text>
</comment>
<comment type="catalytic activity">
    <reaction evidence="1">
        <text>[protein]-peptidylproline (omega=180) = [protein]-peptidylproline (omega=0)</text>
        <dbReference type="Rhea" id="RHEA:16237"/>
        <dbReference type="Rhea" id="RHEA-COMP:10747"/>
        <dbReference type="Rhea" id="RHEA-COMP:10748"/>
        <dbReference type="ChEBI" id="CHEBI:83833"/>
        <dbReference type="ChEBI" id="CHEBI:83834"/>
        <dbReference type="EC" id="5.2.1.8"/>
    </reaction>
</comment>
<evidence type="ECO:0000256" key="2">
    <source>
        <dbReference type="SAM" id="Phobius"/>
    </source>
</evidence>
<evidence type="ECO:0000256" key="1">
    <source>
        <dbReference type="ARBA" id="ARBA00000971"/>
    </source>
</evidence>
<dbReference type="GO" id="GO:0016018">
    <property type="term" value="F:cyclosporin A binding"/>
    <property type="evidence" value="ECO:0007669"/>
    <property type="project" value="TreeGrafter"/>
</dbReference>
<dbReference type="PRINTS" id="PR00153">
    <property type="entry name" value="CSAPPISMRASE"/>
</dbReference>
<dbReference type="Gene3D" id="2.40.100.10">
    <property type="entry name" value="Cyclophilin-like"/>
    <property type="match status" value="1"/>
</dbReference>
<organism evidence="5 6">
    <name type="scientific">Maudiozyma humilis</name>
    <name type="common">Sour dough yeast</name>
    <name type="synonym">Kazachstania humilis</name>
    <dbReference type="NCBI Taxonomy" id="51915"/>
    <lineage>
        <taxon>Eukaryota</taxon>
        <taxon>Fungi</taxon>
        <taxon>Dikarya</taxon>
        <taxon>Ascomycota</taxon>
        <taxon>Saccharomycotina</taxon>
        <taxon>Saccharomycetes</taxon>
        <taxon>Saccharomycetales</taxon>
        <taxon>Saccharomycetaceae</taxon>
        <taxon>Maudiozyma</taxon>
    </lineage>
</organism>
<keyword evidence="2" id="KW-1133">Transmembrane helix</keyword>
<dbReference type="AlphaFoldDB" id="A0AAV5RWH9"/>
<feature type="transmembrane region" description="Helical" evidence="2">
    <location>
        <begin position="274"/>
        <end position="292"/>
    </location>
</feature>
<feature type="chain" id="PRO_5043753055" evidence="3">
    <location>
        <begin position="20"/>
        <end position="318"/>
    </location>
</feature>
<dbReference type="Proteomes" id="UP001377567">
    <property type="component" value="Unassembled WGS sequence"/>
</dbReference>
<name>A0AAV5RWH9_MAUHU</name>
<dbReference type="PANTHER" id="PTHR11071:SF568">
    <property type="entry name" value="PEPTIDYL-PROLYL CIS-TRANS ISOMERASE CPR4-RELATED"/>
    <property type="match status" value="1"/>
</dbReference>
<feature type="signal peptide" evidence="3">
    <location>
        <begin position="1"/>
        <end position="19"/>
    </location>
</feature>
<dbReference type="PROSITE" id="PS50072">
    <property type="entry name" value="CSA_PPIASE_2"/>
    <property type="match status" value="1"/>
</dbReference>
<evidence type="ECO:0000256" key="3">
    <source>
        <dbReference type="SAM" id="SignalP"/>
    </source>
</evidence>
<sequence length="318" mass="34782">MLLLQALVSFVLLCSQALAVPASTGIEAKVYAPDPPATHHVLMGIKYYDEDKKKEAVSEIIIDLYGTVAPMAVENFAVLGKGIAIMTDPQAEGTTLVTYKKTKFTKLIKDDIIEGGEVLPGITSFSIFGFKWADEGFFLKHDRPGRVSLVNDGEADTNDSRFSISLNPNGSPERDGKNVVFGQVIYGYDNLEAIQKCAVSATSNRPEHDITISYIIVDELKIADSAKLHQEYMTKLDKFESGDLSQGIKLAPSAATLRENKKLKDMKTSQLNHPLAKVSYGIIFLLVLYLLAKKKRVLFFKSSASAGSAANVVSLRND</sequence>
<dbReference type="GO" id="GO:0005783">
    <property type="term" value="C:endoplasmic reticulum"/>
    <property type="evidence" value="ECO:0007669"/>
    <property type="project" value="TreeGrafter"/>
</dbReference>
<keyword evidence="2" id="KW-0812">Transmembrane</keyword>
<reference evidence="5 6" key="1">
    <citation type="journal article" date="2023" name="Elife">
        <title>Identification of key yeast species and microbe-microbe interactions impacting larval growth of Drosophila in the wild.</title>
        <authorList>
            <person name="Mure A."/>
            <person name="Sugiura Y."/>
            <person name="Maeda R."/>
            <person name="Honda K."/>
            <person name="Sakurai N."/>
            <person name="Takahashi Y."/>
            <person name="Watada M."/>
            <person name="Katoh T."/>
            <person name="Gotoh A."/>
            <person name="Gotoh Y."/>
            <person name="Taniguchi I."/>
            <person name="Nakamura K."/>
            <person name="Hayashi T."/>
            <person name="Katayama T."/>
            <person name="Uemura T."/>
            <person name="Hattori Y."/>
        </authorList>
    </citation>
    <scope>NUCLEOTIDE SEQUENCE [LARGE SCALE GENOMIC DNA]</scope>
    <source>
        <strain evidence="5 6">KH-74</strain>
    </source>
</reference>
<dbReference type="Pfam" id="PF00160">
    <property type="entry name" value="Pro_isomerase"/>
    <property type="match status" value="1"/>
</dbReference>
<dbReference type="GO" id="GO:0006457">
    <property type="term" value="P:protein folding"/>
    <property type="evidence" value="ECO:0007669"/>
    <property type="project" value="TreeGrafter"/>
</dbReference>
<evidence type="ECO:0000313" key="5">
    <source>
        <dbReference type="EMBL" id="GMM55945.1"/>
    </source>
</evidence>
<evidence type="ECO:0000259" key="4">
    <source>
        <dbReference type="PROSITE" id="PS50072"/>
    </source>
</evidence>
<dbReference type="EMBL" id="BTGD01000006">
    <property type="protein sequence ID" value="GMM55945.1"/>
    <property type="molecule type" value="Genomic_DNA"/>
</dbReference>
<dbReference type="GO" id="GO:0003755">
    <property type="term" value="F:peptidyl-prolyl cis-trans isomerase activity"/>
    <property type="evidence" value="ECO:0007669"/>
    <property type="project" value="UniProtKB-EC"/>
</dbReference>
<dbReference type="PANTHER" id="PTHR11071">
    <property type="entry name" value="PEPTIDYL-PROLYL CIS-TRANS ISOMERASE"/>
    <property type="match status" value="1"/>
</dbReference>
<proteinExistence type="predicted"/>
<gene>
    <name evidence="5" type="ORF">DAKH74_025610</name>
</gene>
<dbReference type="GO" id="GO:0000324">
    <property type="term" value="C:fungal-type vacuole"/>
    <property type="evidence" value="ECO:0007669"/>
    <property type="project" value="TreeGrafter"/>
</dbReference>
<keyword evidence="5" id="KW-0413">Isomerase</keyword>
<feature type="domain" description="PPIase cyclophilin-type" evidence="4">
    <location>
        <begin position="47"/>
        <end position="217"/>
    </location>
</feature>